<evidence type="ECO:0000313" key="2">
    <source>
        <dbReference type="EMBL" id="MCV7227552.1"/>
    </source>
</evidence>
<protein>
    <submittedName>
        <fullName evidence="2">Uncharacterized protein</fullName>
    </submittedName>
</protein>
<keyword evidence="1" id="KW-0812">Transmembrane</keyword>
<accession>A0ABT3CDL9</accession>
<keyword evidence="1" id="KW-0472">Membrane</keyword>
<comment type="caution">
    <text evidence="2">The sequence shown here is derived from an EMBL/GenBank/DDBJ whole genome shotgun (WGS) entry which is preliminary data.</text>
</comment>
<evidence type="ECO:0000256" key="1">
    <source>
        <dbReference type="SAM" id="Phobius"/>
    </source>
</evidence>
<keyword evidence="1" id="KW-1133">Transmembrane helix</keyword>
<organism evidence="2 3">
    <name type="scientific">Mycolicibacterium komossense</name>
    <dbReference type="NCBI Taxonomy" id="1779"/>
    <lineage>
        <taxon>Bacteria</taxon>
        <taxon>Bacillati</taxon>
        <taxon>Actinomycetota</taxon>
        <taxon>Actinomycetes</taxon>
        <taxon>Mycobacteriales</taxon>
        <taxon>Mycobacteriaceae</taxon>
        <taxon>Mycolicibacterium</taxon>
    </lineage>
</organism>
<evidence type="ECO:0000313" key="3">
    <source>
        <dbReference type="Proteomes" id="UP001526201"/>
    </source>
</evidence>
<gene>
    <name evidence="2" type="ORF">H7J73_16105</name>
</gene>
<name>A0ABT3CDL9_9MYCO</name>
<dbReference type="EMBL" id="JACKTY010000029">
    <property type="protein sequence ID" value="MCV7227552.1"/>
    <property type="molecule type" value="Genomic_DNA"/>
</dbReference>
<sequence>MSIPDLTTHAVGMSATGAGALAAAWFTWRLWQRVIRTVITCLVVGLVVYLAFPDLAHRLSGDVPAPVTTNTGVQ</sequence>
<dbReference type="Proteomes" id="UP001526201">
    <property type="component" value="Unassembled WGS sequence"/>
</dbReference>
<dbReference type="RefSeq" id="WP_264068483.1">
    <property type="nucleotide sequence ID" value="NZ_JACKTY010000029.1"/>
</dbReference>
<feature type="transmembrane region" description="Helical" evidence="1">
    <location>
        <begin position="6"/>
        <end position="27"/>
    </location>
</feature>
<reference evidence="2 3" key="1">
    <citation type="journal article" date="2022" name="BMC Genomics">
        <title>Comparative genome analysis of mycobacteria focusing on tRNA and non-coding RNA.</title>
        <authorList>
            <person name="Behra P.R.K."/>
            <person name="Pettersson B.M.F."/>
            <person name="Ramesh M."/>
            <person name="Das S."/>
            <person name="Dasgupta S."/>
            <person name="Kirsebom L.A."/>
        </authorList>
    </citation>
    <scope>NUCLEOTIDE SEQUENCE [LARGE SCALE GENOMIC DNA]</scope>
    <source>
        <strain evidence="2 3">DSM 44078</strain>
    </source>
</reference>
<keyword evidence="3" id="KW-1185">Reference proteome</keyword>
<feature type="transmembrane region" description="Helical" evidence="1">
    <location>
        <begin position="34"/>
        <end position="52"/>
    </location>
</feature>
<proteinExistence type="predicted"/>